<name>A0ACC2T981_9FUNG</name>
<accession>A0ACC2T981</accession>
<evidence type="ECO:0000313" key="2">
    <source>
        <dbReference type="Proteomes" id="UP001165960"/>
    </source>
</evidence>
<keyword evidence="2" id="KW-1185">Reference proteome</keyword>
<sequence>MVPHNRSGESTTLRQPTSSAYEDDAISSSLGQQSLPPVLWSLLPQKKLLVLTAQSLLQEHHSRTSLRAPNKTPLLQDVRTQK</sequence>
<proteinExistence type="predicted"/>
<evidence type="ECO:0000313" key="1">
    <source>
        <dbReference type="EMBL" id="KAJ9071118.1"/>
    </source>
</evidence>
<protein>
    <submittedName>
        <fullName evidence="1">Uncharacterized protein</fullName>
    </submittedName>
</protein>
<organism evidence="1 2">
    <name type="scientific">Entomophthora muscae</name>
    <dbReference type="NCBI Taxonomy" id="34485"/>
    <lineage>
        <taxon>Eukaryota</taxon>
        <taxon>Fungi</taxon>
        <taxon>Fungi incertae sedis</taxon>
        <taxon>Zoopagomycota</taxon>
        <taxon>Entomophthoromycotina</taxon>
        <taxon>Entomophthoromycetes</taxon>
        <taxon>Entomophthorales</taxon>
        <taxon>Entomophthoraceae</taxon>
        <taxon>Entomophthora</taxon>
    </lineage>
</organism>
<gene>
    <name evidence="1" type="ORF">DSO57_1000791</name>
</gene>
<dbReference type="Proteomes" id="UP001165960">
    <property type="component" value="Unassembled WGS sequence"/>
</dbReference>
<dbReference type="EMBL" id="QTSX02003552">
    <property type="protein sequence ID" value="KAJ9071118.1"/>
    <property type="molecule type" value="Genomic_DNA"/>
</dbReference>
<comment type="caution">
    <text evidence="1">The sequence shown here is derived from an EMBL/GenBank/DDBJ whole genome shotgun (WGS) entry which is preliminary data.</text>
</comment>
<reference evidence="1" key="1">
    <citation type="submission" date="2022-04" db="EMBL/GenBank/DDBJ databases">
        <title>Genome of the entomopathogenic fungus Entomophthora muscae.</title>
        <authorList>
            <person name="Elya C."/>
            <person name="Lovett B.R."/>
            <person name="Lee E."/>
            <person name="Macias A.M."/>
            <person name="Hajek A.E."/>
            <person name="De Bivort B.L."/>
            <person name="Kasson M.T."/>
            <person name="De Fine Licht H.H."/>
            <person name="Stajich J.E."/>
        </authorList>
    </citation>
    <scope>NUCLEOTIDE SEQUENCE</scope>
    <source>
        <strain evidence="1">Berkeley</strain>
    </source>
</reference>